<accession>A0ABR4B6Y7</accession>
<evidence type="ECO:0000313" key="9">
    <source>
        <dbReference type="Proteomes" id="UP001590951"/>
    </source>
</evidence>
<evidence type="ECO:0000256" key="3">
    <source>
        <dbReference type="ARBA" id="ARBA00022771"/>
    </source>
</evidence>
<feature type="region of interest" description="Disordered" evidence="6">
    <location>
        <begin position="1"/>
        <end position="163"/>
    </location>
</feature>
<dbReference type="Proteomes" id="UP001590951">
    <property type="component" value="Unassembled WGS sequence"/>
</dbReference>
<keyword evidence="4" id="KW-0862">Zinc</keyword>
<sequence length="392" mass="42430">MYGEDSCGRKVSLLNASPSTNTFSRPPIPTLSTRSRPSTSSLSSCTSREGYDSSRSSFSGSPPRHSHSPPTPPLLRLGSQSSLSQSTPSPMTPQYGFEPMDQHMKREQNQPPYYNNYKNRANGYPQLQETPQQPYYNLSSQQPLPRMSDFGMDDDGFHGHGQRTTLQPLQTQLSNPYSSDAMSQLSAEAYQNPSSANTTTSLPPTSATPTSNTIKTDPTTPITTSNNAASPNKPPTAKKKYPCPHASRFNCTDTFTTSGHAARHGKKHTGEKNILCPTCNKAFTRKDNMKQHERTHKGGSRASSIAASPVIGTKNASRKSSMSNSDAMDVDEGQVDGRSGRAQRPKMKSELSEIMEGIDRENNGRITSDGDEDGEGESPGLDALATAASEMA</sequence>
<feature type="compositionally biased region" description="Basic and acidic residues" evidence="6">
    <location>
        <begin position="347"/>
        <end position="363"/>
    </location>
</feature>
<proteinExistence type="predicted"/>
<dbReference type="Gene3D" id="3.30.160.60">
    <property type="entry name" value="Classic Zinc Finger"/>
    <property type="match status" value="2"/>
</dbReference>
<feature type="region of interest" description="Disordered" evidence="6">
    <location>
        <begin position="189"/>
        <end position="243"/>
    </location>
</feature>
<dbReference type="EMBL" id="JBHFEH010000025">
    <property type="protein sequence ID" value="KAL2052806.1"/>
    <property type="molecule type" value="Genomic_DNA"/>
</dbReference>
<reference evidence="8 9" key="1">
    <citation type="submission" date="2024-09" db="EMBL/GenBank/DDBJ databases">
        <title>Rethinking Asexuality: The Enigmatic Case of Functional Sexual Genes in Lepraria (Stereocaulaceae).</title>
        <authorList>
            <person name="Doellman M."/>
            <person name="Sun Y."/>
            <person name="Barcenas-Pena A."/>
            <person name="Lumbsch H.T."/>
            <person name="Grewe F."/>
        </authorList>
    </citation>
    <scope>NUCLEOTIDE SEQUENCE [LARGE SCALE GENOMIC DNA]</scope>
    <source>
        <strain evidence="8 9">Grewe 0041</strain>
    </source>
</reference>
<evidence type="ECO:0000256" key="2">
    <source>
        <dbReference type="ARBA" id="ARBA00022737"/>
    </source>
</evidence>
<dbReference type="SMART" id="SM00355">
    <property type="entry name" value="ZnF_C2H2"/>
    <property type="match status" value="1"/>
</dbReference>
<evidence type="ECO:0000256" key="1">
    <source>
        <dbReference type="ARBA" id="ARBA00022723"/>
    </source>
</evidence>
<feature type="compositionally biased region" description="Low complexity" evidence="6">
    <location>
        <begin position="74"/>
        <end position="89"/>
    </location>
</feature>
<keyword evidence="3 5" id="KW-0863">Zinc-finger</keyword>
<dbReference type="PROSITE" id="PS00028">
    <property type="entry name" value="ZINC_FINGER_C2H2_1"/>
    <property type="match status" value="1"/>
</dbReference>
<feature type="compositionally biased region" description="Low complexity" evidence="6">
    <location>
        <begin position="192"/>
        <end position="224"/>
    </location>
</feature>
<evidence type="ECO:0000313" key="8">
    <source>
        <dbReference type="EMBL" id="KAL2052806.1"/>
    </source>
</evidence>
<evidence type="ECO:0000256" key="4">
    <source>
        <dbReference type="ARBA" id="ARBA00022833"/>
    </source>
</evidence>
<feature type="compositionally biased region" description="Low complexity" evidence="6">
    <location>
        <begin position="30"/>
        <end position="63"/>
    </location>
</feature>
<dbReference type="PROSITE" id="PS50157">
    <property type="entry name" value="ZINC_FINGER_C2H2_2"/>
    <property type="match status" value="2"/>
</dbReference>
<feature type="compositionally biased region" description="Polar residues" evidence="6">
    <location>
        <begin position="314"/>
        <end position="326"/>
    </location>
</feature>
<evidence type="ECO:0000256" key="5">
    <source>
        <dbReference type="PROSITE-ProRule" id="PRU00042"/>
    </source>
</evidence>
<comment type="caution">
    <text evidence="8">The sequence shown here is derived from an EMBL/GenBank/DDBJ whole genome shotgun (WGS) entry which is preliminary data.</text>
</comment>
<feature type="compositionally biased region" description="Polar residues" evidence="6">
    <location>
        <begin position="125"/>
        <end position="143"/>
    </location>
</feature>
<dbReference type="SUPFAM" id="SSF57667">
    <property type="entry name" value="beta-beta-alpha zinc fingers"/>
    <property type="match status" value="1"/>
</dbReference>
<protein>
    <recommendedName>
        <fullName evidence="7">C2H2-type domain-containing protein</fullName>
    </recommendedName>
</protein>
<feature type="region of interest" description="Disordered" evidence="6">
    <location>
        <begin position="312"/>
        <end position="392"/>
    </location>
</feature>
<keyword evidence="9" id="KW-1185">Reference proteome</keyword>
<evidence type="ECO:0000256" key="6">
    <source>
        <dbReference type="SAM" id="MobiDB-lite"/>
    </source>
</evidence>
<feature type="compositionally biased region" description="Polar residues" evidence="6">
    <location>
        <begin position="14"/>
        <end position="23"/>
    </location>
</feature>
<dbReference type="Pfam" id="PF00096">
    <property type="entry name" value="zf-C2H2"/>
    <property type="match status" value="1"/>
</dbReference>
<name>A0ABR4B6Y7_9LECA</name>
<dbReference type="InterPro" id="IPR013087">
    <property type="entry name" value="Znf_C2H2_type"/>
</dbReference>
<feature type="domain" description="C2H2-type" evidence="7">
    <location>
        <begin position="274"/>
        <end position="301"/>
    </location>
</feature>
<feature type="domain" description="C2H2-type" evidence="7">
    <location>
        <begin position="241"/>
        <end position="273"/>
    </location>
</feature>
<keyword evidence="1" id="KW-0479">Metal-binding</keyword>
<evidence type="ECO:0000259" key="7">
    <source>
        <dbReference type="PROSITE" id="PS50157"/>
    </source>
</evidence>
<dbReference type="InterPro" id="IPR036236">
    <property type="entry name" value="Znf_C2H2_sf"/>
</dbReference>
<gene>
    <name evidence="8" type="ORF">ABVK25_007047</name>
</gene>
<dbReference type="PANTHER" id="PTHR23226">
    <property type="entry name" value="ZINC FINGER AND SCAN DOMAIN-CONTAINING"/>
    <property type="match status" value="1"/>
</dbReference>
<keyword evidence="2" id="KW-0677">Repeat</keyword>
<organism evidence="8 9">
    <name type="scientific">Lepraria finkii</name>
    <dbReference type="NCBI Taxonomy" id="1340010"/>
    <lineage>
        <taxon>Eukaryota</taxon>
        <taxon>Fungi</taxon>
        <taxon>Dikarya</taxon>
        <taxon>Ascomycota</taxon>
        <taxon>Pezizomycotina</taxon>
        <taxon>Lecanoromycetes</taxon>
        <taxon>OSLEUM clade</taxon>
        <taxon>Lecanoromycetidae</taxon>
        <taxon>Lecanorales</taxon>
        <taxon>Lecanorineae</taxon>
        <taxon>Stereocaulaceae</taxon>
        <taxon>Lepraria</taxon>
    </lineage>
</organism>